<keyword evidence="2" id="KW-1185">Reference proteome</keyword>
<dbReference type="PATRIC" id="fig|512565.3.peg.3018"/>
<dbReference type="HOGENOM" id="CLU_094847_2_0_11"/>
<dbReference type="AlphaFoldDB" id="I0H5F1"/>
<accession>I0H5F1</accession>
<dbReference type="Proteomes" id="UP000007882">
    <property type="component" value="Chromosome"/>
</dbReference>
<dbReference type="Pfam" id="PF14081">
    <property type="entry name" value="DUF4262"/>
    <property type="match status" value="1"/>
</dbReference>
<sequence>MPDAGSGCRCVLCAPPPREFGNPWVHRMLAEVRTRQWSVLGVAEDDEFPGWAYTVGLTHSHGLAELAMFGLAVDDLQHWVSTLAAAMTSGRVAPAASPIDPAVLGLPVHLRPMDPSWHEPLFGMAHHFYQGSHFRVRQIVWADRSGRYPWDDGVTEQSREGQPPGWLPADRAGHRWLDLLTE</sequence>
<dbReference type="eggNOG" id="ENOG50331AG">
    <property type="taxonomic scope" value="Bacteria"/>
</dbReference>
<evidence type="ECO:0008006" key="3">
    <source>
        <dbReference type="Google" id="ProtNLM"/>
    </source>
</evidence>
<reference evidence="1 2" key="1">
    <citation type="submission" date="2012-02" db="EMBL/GenBank/DDBJ databases">
        <title>Complete genome sequence of Actinoplanes missouriensis 431 (= NBRC 102363).</title>
        <authorList>
            <person name="Ohnishi Y."/>
            <person name="Ishikawa J."/>
            <person name="Sekine M."/>
            <person name="Hosoyama A."/>
            <person name="Harada T."/>
            <person name="Narita H."/>
            <person name="Hata T."/>
            <person name="Konno Y."/>
            <person name="Tutikane K."/>
            <person name="Fujita N."/>
            <person name="Horinouchi S."/>
            <person name="Hayakawa M."/>
        </authorList>
    </citation>
    <scope>NUCLEOTIDE SEQUENCE [LARGE SCALE GENOMIC DNA]</scope>
    <source>
        <strain evidence="2">ATCC 14538 / DSM 43046 / CBS 188.64 / JCM 3121 / NBRC 102363 / NCIMB 12654 / NRRL B-3342 / UNCC 431</strain>
    </source>
</reference>
<dbReference type="OrthoDB" id="511192at2"/>
<dbReference type="RefSeq" id="WP_014443133.1">
    <property type="nucleotide sequence ID" value="NC_017093.1"/>
</dbReference>
<dbReference type="STRING" id="512565.AMIS_30180"/>
<protein>
    <recommendedName>
        <fullName evidence="3">DUF4262 domain-containing protein</fullName>
    </recommendedName>
</protein>
<evidence type="ECO:0000313" key="2">
    <source>
        <dbReference type="Proteomes" id="UP000007882"/>
    </source>
</evidence>
<proteinExistence type="predicted"/>
<organism evidence="1 2">
    <name type="scientific">Actinoplanes missouriensis (strain ATCC 14538 / DSM 43046 / CBS 188.64 / JCM 3121 / NBRC 102363 / NCIMB 12654 / NRRL B-3342 / UNCC 431)</name>
    <dbReference type="NCBI Taxonomy" id="512565"/>
    <lineage>
        <taxon>Bacteria</taxon>
        <taxon>Bacillati</taxon>
        <taxon>Actinomycetota</taxon>
        <taxon>Actinomycetes</taxon>
        <taxon>Micromonosporales</taxon>
        <taxon>Micromonosporaceae</taxon>
        <taxon>Actinoplanes</taxon>
    </lineage>
</organism>
<name>I0H5F1_ACTM4</name>
<dbReference type="InterPro" id="IPR025358">
    <property type="entry name" value="DUF4262"/>
</dbReference>
<evidence type="ECO:0000313" key="1">
    <source>
        <dbReference type="EMBL" id="BAL88238.1"/>
    </source>
</evidence>
<dbReference type="EMBL" id="AP012319">
    <property type="protein sequence ID" value="BAL88238.1"/>
    <property type="molecule type" value="Genomic_DNA"/>
</dbReference>
<dbReference type="KEGG" id="ams:AMIS_30180"/>
<gene>
    <name evidence="1" type="ordered locus">AMIS_30180</name>
</gene>